<dbReference type="PROSITE" id="PS50110">
    <property type="entry name" value="RESPONSE_REGULATORY"/>
    <property type="match status" value="1"/>
</dbReference>
<feature type="domain" description="Response regulatory" evidence="3">
    <location>
        <begin position="19"/>
        <end position="136"/>
    </location>
</feature>
<evidence type="ECO:0000313" key="5">
    <source>
        <dbReference type="Proteomes" id="UP000542125"/>
    </source>
</evidence>
<proteinExistence type="predicted"/>
<reference evidence="4 5" key="1">
    <citation type="submission" date="2020-07" db="EMBL/GenBank/DDBJ databases">
        <title>Genomic Encyclopedia of Type Strains, Phase IV (KMG-V): Genome sequencing to study the core and pangenomes of soil and plant-associated prokaryotes.</title>
        <authorList>
            <person name="Whitman W."/>
        </authorList>
    </citation>
    <scope>NUCLEOTIDE SEQUENCE [LARGE SCALE GENOMIC DNA]</scope>
    <source>
        <strain evidence="4 5">SAS40</strain>
    </source>
</reference>
<dbReference type="InterPro" id="IPR001789">
    <property type="entry name" value="Sig_transdc_resp-reg_receiver"/>
</dbReference>
<dbReference type="AlphaFoldDB" id="A0A7Y9IVT9"/>
<accession>A0A7Y9IVT9</accession>
<feature type="modified residue" description="4-aspartylphosphate" evidence="2">
    <location>
        <position position="68"/>
    </location>
</feature>
<dbReference type="SMART" id="SM00448">
    <property type="entry name" value="REC"/>
    <property type="match status" value="1"/>
</dbReference>
<comment type="caution">
    <text evidence="4">The sequence shown here is derived from an EMBL/GenBank/DDBJ whole genome shotgun (WGS) entry which is preliminary data.</text>
</comment>
<dbReference type="SUPFAM" id="SSF52172">
    <property type="entry name" value="CheY-like"/>
    <property type="match status" value="1"/>
</dbReference>
<name>A0A7Y9IVT9_9BURK</name>
<evidence type="ECO:0000313" key="4">
    <source>
        <dbReference type="EMBL" id="NYE83149.1"/>
    </source>
</evidence>
<protein>
    <submittedName>
        <fullName evidence="4">CheY-like chemotaxis protein</fullName>
    </submittedName>
</protein>
<evidence type="ECO:0000256" key="1">
    <source>
        <dbReference type="ARBA" id="ARBA00022553"/>
    </source>
</evidence>
<organism evidence="4 5">
    <name type="scientific">Pigmentiphaga litoralis</name>
    <dbReference type="NCBI Taxonomy" id="516702"/>
    <lineage>
        <taxon>Bacteria</taxon>
        <taxon>Pseudomonadati</taxon>
        <taxon>Pseudomonadota</taxon>
        <taxon>Betaproteobacteria</taxon>
        <taxon>Burkholderiales</taxon>
        <taxon>Alcaligenaceae</taxon>
        <taxon>Pigmentiphaga</taxon>
    </lineage>
</organism>
<keyword evidence="1 2" id="KW-0597">Phosphoprotein</keyword>
<dbReference type="InterPro" id="IPR050595">
    <property type="entry name" value="Bact_response_regulator"/>
</dbReference>
<keyword evidence="5" id="KW-1185">Reference proteome</keyword>
<dbReference type="CDD" id="cd17580">
    <property type="entry name" value="REC_2_DhkD-like"/>
    <property type="match status" value="1"/>
</dbReference>
<sequence>MTTSSGPGVGTPEALSGLRVLLVDDSVDALDAFSELLELEGADVVTASSGDQALAQVERQHFDLLISDIAMPGMDGYELLTHLRDDPRTADIPAIALSGYGWGKEENLRAGAKGFDAHLAKPVLFDHLLDVIGKLLPAG</sequence>
<dbReference type="EMBL" id="JACBYR010000001">
    <property type="protein sequence ID" value="NYE83149.1"/>
    <property type="molecule type" value="Genomic_DNA"/>
</dbReference>
<dbReference type="Pfam" id="PF00072">
    <property type="entry name" value="Response_reg"/>
    <property type="match status" value="1"/>
</dbReference>
<evidence type="ECO:0000259" key="3">
    <source>
        <dbReference type="PROSITE" id="PS50110"/>
    </source>
</evidence>
<dbReference type="InterPro" id="IPR011006">
    <property type="entry name" value="CheY-like_superfamily"/>
</dbReference>
<dbReference type="GO" id="GO:0000160">
    <property type="term" value="P:phosphorelay signal transduction system"/>
    <property type="evidence" value="ECO:0007669"/>
    <property type="project" value="InterPro"/>
</dbReference>
<dbReference type="Proteomes" id="UP000542125">
    <property type="component" value="Unassembled WGS sequence"/>
</dbReference>
<dbReference type="RefSeq" id="WP_179586577.1">
    <property type="nucleotide sequence ID" value="NZ_JACBYR010000001.1"/>
</dbReference>
<dbReference type="Gene3D" id="3.40.50.2300">
    <property type="match status" value="1"/>
</dbReference>
<gene>
    <name evidence="4" type="ORF">FHW18_002420</name>
</gene>
<evidence type="ECO:0000256" key="2">
    <source>
        <dbReference type="PROSITE-ProRule" id="PRU00169"/>
    </source>
</evidence>
<dbReference type="PANTHER" id="PTHR44591">
    <property type="entry name" value="STRESS RESPONSE REGULATOR PROTEIN 1"/>
    <property type="match status" value="1"/>
</dbReference>
<dbReference type="PANTHER" id="PTHR44591:SF3">
    <property type="entry name" value="RESPONSE REGULATORY DOMAIN-CONTAINING PROTEIN"/>
    <property type="match status" value="1"/>
</dbReference>